<dbReference type="EMBL" id="DUZY01000004">
    <property type="protein sequence ID" value="DAD38280.1"/>
    <property type="molecule type" value="Genomic_DNA"/>
</dbReference>
<protein>
    <submittedName>
        <fullName evidence="1">Uncharacterized protein</fullName>
    </submittedName>
</protein>
<comment type="caution">
    <text evidence="1">The sequence shown here is derived from an EMBL/GenBank/DDBJ whole genome shotgun (WGS) entry which is preliminary data.</text>
</comment>
<dbReference type="Proteomes" id="UP000607653">
    <property type="component" value="Unassembled WGS sequence"/>
</dbReference>
<keyword evidence="2" id="KW-1185">Reference proteome</keyword>
<evidence type="ECO:0000313" key="2">
    <source>
        <dbReference type="Proteomes" id="UP000607653"/>
    </source>
</evidence>
<name>A0A822Z0K7_NELNU</name>
<evidence type="ECO:0000313" key="1">
    <source>
        <dbReference type="EMBL" id="DAD38280.1"/>
    </source>
</evidence>
<proteinExistence type="predicted"/>
<sequence length="129" mass="15270">MGKKKRLTLECFLQNRSHRGFHSTKTLLEVLNVKVAGTDDKIFVLAYGFDTDQSAWQCILPYFSQHYCINLYDLVCAGNVNPDYFAYIDHSIFRHDRHLNLCFRLKTRALEFSLSITLTYQSFFLKYFY</sequence>
<gene>
    <name evidence="1" type="ORF">HUJ06_008921</name>
</gene>
<organism evidence="1 2">
    <name type="scientific">Nelumbo nucifera</name>
    <name type="common">Sacred lotus</name>
    <dbReference type="NCBI Taxonomy" id="4432"/>
    <lineage>
        <taxon>Eukaryota</taxon>
        <taxon>Viridiplantae</taxon>
        <taxon>Streptophyta</taxon>
        <taxon>Embryophyta</taxon>
        <taxon>Tracheophyta</taxon>
        <taxon>Spermatophyta</taxon>
        <taxon>Magnoliopsida</taxon>
        <taxon>Proteales</taxon>
        <taxon>Nelumbonaceae</taxon>
        <taxon>Nelumbo</taxon>
    </lineage>
</organism>
<dbReference type="AlphaFoldDB" id="A0A822Z0K7"/>
<accession>A0A822Z0K7</accession>
<reference evidence="1 2" key="1">
    <citation type="journal article" date="2020" name="Mol. Biol. Evol.">
        <title>Distinct Expression and Methylation Patterns for Genes with Different Fates following a Single Whole-Genome Duplication in Flowering Plants.</title>
        <authorList>
            <person name="Shi T."/>
            <person name="Rahmani R.S."/>
            <person name="Gugger P.F."/>
            <person name="Wang M."/>
            <person name="Li H."/>
            <person name="Zhang Y."/>
            <person name="Li Z."/>
            <person name="Wang Q."/>
            <person name="Van de Peer Y."/>
            <person name="Marchal K."/>
            <person name="Chen J."/>
        </authorList>
    </citation>
    <scope>NUCLEOTIDE SEQUENCE [LARGE SCALE GENOMIC DNA]</scope>
    <source>
        <tissue evidence="1">Leaf</tissue>
    </source>
</reference>